<comment type="catalytic activity">
    <reaction evidence="10">
        <text>L-threonyl-[protein] + ATP = O-phospho-L-threonyl-[protein] + ADP + H(+)</text>
        <dbReference type="Rhea" id="RHEA:46608"/>
        <dbReference type="Rhea" id="RHEA-COMP:11060"/>
        <dbReference type="Rhea" id="RHEA-COMP:11605"/>
        <dbReference type="ChEBI" id="CHEBI:15378"/>
        <dbReference type="ChEBI" id="CHEBI:30013"/>
        <dbReference type="ChEBI" id="CHEBI:30616"/>
        <dbReference type="ChEBI" id="CHEBI:61977"/>
        <dbReference type="ChEBI" id="CHEBI:456216"/>
        <dbReference type="EC" id="2.7.11.1"/>
    </reaction>
</comment>
<evidence type="ECO:0000256" key="1">
    <source>
        <dbReference type="ARBA" id="ARBA00004496"/>
    </source>
</evidence>
<feature type="region of interest" description="Disordered" evidence="13">
    <location>
        <begin position="643"/>
        <end position="672"/>
    </location>
</feature>
<feature type="region of interest" description="Disordered" evidence="13">
    <location>
        <begin position="252"/>
        <end position="309"/>
    </location>
</feature>
<dbReference type="PROSITE" id="PS50011">
    <property type="entry name" value="PROTEIN_KINASE_DOM"/>
    <property type="match status" value="1"/>
</dbReference>
<dbReference type="PROSITE" id="PS00108">
    <property type="entry name" value="PROTEIN_KINASE_ST"/>
    <property type="match status" value="1"/>
</dbReference>
<dbReference type="Pfam" id="PF00069">
    <property type="entry name" value="Pkinase"/>
    <property type="match status" value="2"/>
</dbReference>
<evidence type="ECO:0000313" key="15">
    <source>
        <dbReference type="EMBL" id="CAL1608655.1"/>
    </source>
</evidence>
<sequence>MGLGAPDVPGCPDGKLQAERLSALQQKKQALEALLSNRVGELKQVCLQEAEFTGKLPRVFPLDSGEKPPLVQRKAHLAPSTKMEDESTQRKQMKAIFTGALYRNSELDRNVQNKRTVHRGCHTDDAVTSESTSSTSDTTSHDNESPSVAAEQRTLSQPGLTVGSPEHRISRKLSPVEIYYEMRTRRNSATSSVSPSHSLPQSASNAEGRSVPATPLLARTAPISVHVRSDGSTTNGTKQWSGSLDVPYMIPLSQEGSSSERRSCPYSSRARRSNSSEALLDRSSLPDEPAPRNGMPPRGGPYKSSETLTDGKLRRMNLESCDNSVEQAKLRLSMGGRGTGGYSEQLMDYIWGKQQKMQQLYQSTGRIWHDPQTSSVAPQSHANGFSHSQVHLPSAVPPFSPMVLRGSQAELRRVKVTRTKSCGPFIPLPQHDALLLSAYESPLPSSATTSSIPNLHPYQAELLGPPFTRRVPQFSLPTPEDSTRSLHKALALEGLRDWYLRNALGYPSSSKGNEAGVSRLSHPHPLVHQPQSVQGDPSSSHRPHMPQSASFHGHPLHGRSMELSLYQENAPEASPKEPSADPGTLHAQVSRHGSGDKVKGDMSSSYAAAISALITSSLSNASNQTRSNTGPQSPKTYSAFKPVQLHSKSPQSPQSPAVVPLSPIEEPQENPEDYGIGGYYPVEIGEIFVGRYQVVKKLGWGHFSTVWLCWDIEKRQFVALKVVKSAPIFTETAKDEIKLLQCVKESDSKDPRRERIVHLHDDFRIAGVDGEHVCMVFEVLGHQVLRWIVKSKYSGLPLPCVKSIIRQVLQGLDYLHVKCKIIHTDIKPENILLSVGEEYIQQLAAGTKLWKFPVQSAFATPTVNKTPRDKQSLSNLWGKLTGVFHSLGEWSNRVSKSPLERLTRRDRSRRGHKQKDTPHIPSSDAANHSCGARSQLSGLGLSLRRQTLLLEDDTSHHNYRESICSLPDLSRPFPASRSMLIHPAFKQPPPYSVGDTDSDLDLLNPLNADQIKTKIADLGNACWVHQHFTDGIQTCQYRSVEVLIGADYSTPADIWSTACVAFELATGDYLFDPQGGATFSREEDHIAHIIELLGTLPPQFALSGKYSKLYFNRKGNLRHISKLMPWSLLEILMDKYDWPREEAVQFSSFLQSMLEIVPDRRATAAQCLKHPWINSSNTHTVSTVA</sequence>
<evidence type="ECO:0000256" key="12">
    <source>
        <dbReference type="PROSITE-ProRule" id="PRU10141"/>
    </source>
</evidence>
<feature type="region of interest" description="Disordered" evidence="13">
    <location>
        <begin position="510"/>
        <end position="557"/>
    </location>
</feature>
<feature type="compositionally biased region" description="Polar residues" evidence="13">
    <location>
        <begin position="529"/>
        <end position="540"/>
    </location>
</feature>
<dbReference type="GO" id="GO:0035556">
    <property type="term" value="P:intracellular signal transduction"/>
    <property type="evidence" value="ECO:0007669"/>
    <property type="project" value="TreeGrafter"/>
</dbReference>
<feature type="region of interest" description="Disordered" evidence="13">
    <location>
        <begin position="569"/>
        <end position="601"/>
    </location>
</feature>
<dbReference type="FunFam" id="3.30.200.20:FF:000163">
    <property type="entry name" value="SRSF protein kinase 2 isoform X1"/>
    <property type="match status" value="1"/>
</dbReference>
<evidence type="ECO:0000256" key="11">
    <source>
        <dbReference type="ARBA" id="ARBA00048679"/>
    </source>
</evidence>
<dbReference type="GO" id="GO:0000245">
    <property type="term" value="P:spliceosomal complex assembly"/>
    <property type="evidence" value="ECO:0007669"/>
    <property type="project" value="TreeGrafter"/>
</dbReference>
<feature type="region of interest" description="Disordered" evidence="13">
    <location>
        <begin position="186"/>
        <end position="214"/>
    </location>
</feature>
<dbReference type="FunFam" id="1.10.510.10:FF:000275">
    <property type="entry name" value="SRSF protein kinase 2 isoform X3"/>
    <property type="match status" value="1"/>
</dbReference>
<feature type="region of interest" description="Disordered" evidence="13">
    <location>
        <begin position="898"/>
        <end position="931"/>
    </location>
</feature>
<dbReference type="GO" id="GO:0005524">
    <property type="term" value="F:ATP binding"/>
    <property type="evidence" value="ECO:0007669"/>
    <property type="project" value="UniProtKB-UniRule"/>
</dbReference>
<evidence type="ECO:0000256" key="2">
    <source>
        <dbReference type="ARBA" id="ARBA00012513"/>
    </source>
</evidence>
<dbReference type="SMART" id="SM00220">
    <property type="entry name" value="S_TKc"/>
    <property type="match status" value="1"/>
</dbReference>
<comment type="catalytic activity">
    <reaction evidence="11">
        <text>L-seryl-[protein] + ATP = O-phospho-L-seryl-[protein] + ADP + H(+)</text>
        <dbReference type="Rhea" id="RHEA:17989"/>
        <dbReference type="Rhea" id="RHEA-COMP:9863"/>
        <dbReference type="Rhea" id="RHEA-COMP:11604"/>
        <dbReference type="ChEBI" id="CHEBI:15378"/>
        <dbReference type="ChEBI" id="CHEBI:29999"/>
        <dbReference type="ChEBI" id="CHEBI:30616"/>
        <dbReference type="ChEBI" id="CHEBI:83421"/>
        <dbReference type="ChEBI" id="CHEBI:456216"/>
        <dbReference type="EC" id="2.7.11.1"/>
    </reaction>
</comment>
<evidence type="ECO:0000256" key="4">
    <source>
        <dbReference type="ARBA" id="ARBA00022527"/>
    </source>
</evidence>
<dbReference type="GO" id="GO:0005737">
    <property type="term" value="C:cytoplasm"/>
    <property type="evidence" value="ECO:0007669"/>
    <property type="project" value="UniProtKB-SubCell"/>
</dbReference>
<evidence type="ECO:0000256" key="8">
    <source>
        <dbReference type="ARBA" id="ARBA00022840"/>
    </source>
</evidence>
<evidence type="ECO:0000256" key="5">
    <source>
        <dbReference type="ARBA" id="ARBA00022679"/>
    </source>
</evidence>
<dbReference type="InterPro" id="IPR000719">
    <property type="entry name" value="Prot_kinase_dom"/>
</dbReference>
<dbReference type="InterPro" id="IPR051334">
    <property type="entry name" value="SRPK"/>
</dbReference>
<keyword evidence="6 12" id="KW-0547">Nucleotide-binding</keyword>
<dbReference type="AlphaFoldDB" id="A0AAV2M5L2"/>
<feature type="compositionally biased region" description="Low complexity" evidence="13">
    <location>
        <begin position="264"/>
        <end position="276"/>
    </location>
</feature>
<evidence type="ECO:0000256" key="9">
    <source>
        <dbReference type="ARBA" id="ARBA00023054"/>
    </source>
</evidence>
<keyword evidence="4" id="KW-0723">Serine/threonine-protein kinase</keyword>
<dbReference type="PANTHER" id="PTHR47634">
    <property type="entry name" value="PROTEIN KINASE DOMAIN-CONTAINING PROTEIN-RELATED"/>
    <property type="match status" value="1"/>
</dbReference>
<dbReference type="EMBL" id="OZ035828">
    <property type="protein sequence ID" value="CAL1608655.1"/>
    <property type="molecule type" value="Genomic_DNA"/>
</dbReference>
<dbReference type="SUPFAM" id="SSF56112">
    <property type="entry name" value="Protein kinase-like (PK-like)"/>
    <property type="match status" value="1"/>
</dbReference>
<evidence type="ECO:0000313" key="16">
    <source>
        <dbReference type="Proteomes" id="UP001497482"/>
    </source>
</evidence>
<feature type="compositionally biased region" description="Low complexity" evidence="13">
    <location>
        <begin position="126"/>
        <end position="138"/>
    </location>
</feature>
<evidence type="ECO:0000256" key="10">
    <source>
        <dbReference type="ARBA" id="ARBA00047899"/>
    </source>
</evidence>
<keyword evidence="16" id="KW-1185">Reference proteome</keyword>
<dbReference type="InterPro" id="IPR021774">
    <property type="entry name" value="CUPID"/>
</dbReference>
<dbReference type="EC" id="2.7.11.1" evidence="2"/>
<evidence type="ECO:0000256" key="7">
    <source>
        <dbReference type="ARBA" id="ARBA00022777"/>
    </source>
</evidence>
<dbReference type="Pfam" id="PF11819">
    <property type="entry name" value="CUPID"/>
    <property type="match status" value="1"/>
</dbReference>
<feature type="compositionally biased region" description="Low complexity" evidence="13">
    <location>
        <begin position="188"/>
        <end position="204"/>
    </location>
</feature>
<feature type="compositionally biased region" description="Low complexity" evidence="13">
    <location>
        <begin position="647"/>
        <end position="663"/>
    </location>
</feature>
<keyword evidence="5" id="KW-0808">Transferase</keyword>
<organism evidence="15 16">
    <name type="scientific">Knipowitschia caucasica</name>
    <name type="common">Caucasian dwarf goby</name>
    <name type="synonym">Pomatoschistus caucasicus</name>
    <dbReference type="NCBI Taxonomy" id="637954"/>
    <lineage>
        <taxon>Eukaryota</taxon>
        <taxon>Metazoa</taxon>
        <taxon>Chordata</taxon>
        <taxon>Craniata</taxon>
        <taxon>Vertebrata</taxon>
        <taxon>Euteleostomi</taxon>
        <taxon>Actinopterygii</taxon>
        <taxon>Neopterygii</taxon>
        <taxon>Teleostei</taxon>
        <taxon>Neoteleostei</taxon>
        <taxon>Acanthomorphata</taxon>
        <taxon>Gobiaria</taxon>
        <taxon>Gobiiformes</taxon>
        <taxon>Gobioidei</taxon>
        <taxon>Gobiidae</taxon>
        <taxon>Gobiinae</taxon>
        <taxon>Knipowitschia</taxon>
    </lineage>
</organism>
<keyword evidence="3" id="KW-0963">Cytoplasm</keyword>
<dbReference type="InterPro" id="IPR017441">
    <property type="entry name" value="Protein_kinase_ATP_BS"/>
</dbReference>
<dbReference type="InterPro" id="IPR008271">
    <property type="entry name" value="Ser/Thr_kinase_AS"/>
</dbReference>
<dbReference type="Gene3D" id="3.30.200.20">
    <property type="entry name" value="Phosphorylase Kinase, domain 1"/>
    <property type="match status" value="1"/>
</dbReference>
<dbReference type="GO" id="GO:0004674">
    <property type="term" value="F:protein serine/threonine kinase activity"/>
    <property type="evidence" value="ECO:0007669"/>
    <property type="project" value="UniProtKB-KW"/>
</dbReference>
<dbReference type="Proteomes" id="UP001497482">
    <property type="component" value="Chromosome 6"/>
</dbReference>
<evidence type="ECO:0000256" key="6">
    <source>
        <dbReference type="ARBA" id="ARBA00022741"/>
    </source>
</evidence>
<evidence type="ECO:0000256" key="3">
    <source>
        <dbReference type="ARBA" id="ARBA00022490"/>
    </source>
</evidence>
<keyword evidence="9" id="KW-0175">Coiled coil</keyword>
<dbReference type="InterPro" id="IPR011009">
    <property type="entry name" value="Kinase-like_dom_sf"/>
</dbReference>
<reference evidence="15 16" key="1">
    <citation type="submission" date="2024-04" db="EMBL/GenBank/DDBJ databases">
        <authorList>
            <person name="Waldvogel A.-M."/>
            <person name="Schoenle A."/>
        </authorList>
    </citation>
    <scope>NUCLEOTIDE SEQUENCE [LARGE SCALE GENOMIC DNA]</scope>
</reference>
<dbReference type="GO" id="GO:0050684">
    <property type="term" value="P:regulation of mRNA processing"/>
    <property type="evidence" value="ECO:0007669"/>
    <property type="project" value="TreeGrafter"/>
</dbReference>
<feature type="domain" description="Protein kinase" evidence="14">
    <location>
        <begin position="692"/>
        <end position="1173"/>
    </location>
</feature>
<comment type="subcellular location">
    <subcellularLocation>
        <location evidence="1">Cytoplasm</location>
    </subcellularLocation>
</comment>
<feature type="binding site" evidence="12">
    <location>
        <position position="721"/>
    </location>
    <ligand>
        <name>ATP</name>
        <dbReference type="ChEBI" id="CHEBI:30616"/>
    </ligand>
</feature>
<dbReference type="Gene3D" id="1.10.510.10">
    <property type="entry name" value="Transferase(Phosphotransferase) domain 1"/>
    <property type="match status" value="1"/>
</dbReference>
<name>A0AAV2M5L2_KNICA</name>
<accession>A0AAV2M5L2</accession>
<protein>
    <recommendedName>
        <fullName evidence="2">non-specific serine/threonine protein kinase</fullName>
        <ecNumber evidence="2">2.7.11.1</ecNumber>
    </recommendedName>
</protein>
<evidence type="ECO:0000256" key="13">
    <source>
        <dbReference type="SAM" id="MobiDB-lite"/>
    </source>
</evidence>
<dbReference type="PROSITE" id="PS00107">
    <property type="entry name" value="PROTEIN_KINASE_ATP"/>
    <property type="match status" value="1"/>
</dbReference>
<dbReference type="GO" id="GO:0005634">
    <property type="term" value="C:nucleus"/>
    <property type="evidence" value="ECO:0007669"/>
    <property type="project" value="TreeGrafter"/>
</dbReference>
<feature type="region of interest" description="Disordered" evidence="13">
    <location>
        <begin position="109"/>
        <end position="169"/>
    </location>
</feature>
<gene>
    <name evidence="15" type="ORF">KC01_LOCUS35543</name>
</gene>
<proteinExistence type="predicted"/>
<dbReference type="FunFam" id="1.10.510.10:FF:001037">
    <property type="entry name" value="SRSF protein kinase 2"/>
    <property type="match status" value="1"/>
</dbReference>
<dbReference type="PANTHER" id="PTHR47634:SF20">
    <property type="entry name" value="SRSF PROTEIN KINASE 3"/>
    <property type="match status" value="1"/>
</dbReference>
<evidence type="ECO:0000259" key="14">
    <source>
        <dbReference type="PROSITE" id="PS50011"/>
    </source>
</evidence>
<keyword evidence="8 12" id="KW-0067">ATP-binding</keyword>
<keyword evidence="7" id="KW-0418">Kinase</keyword>